<dbReference type="GO" id="GO:0003677">
    <property type="term" value="F:DNA binding"/>
    <property type="evidence" value="ECO:0007669"/>
    <property type="project" value="UniProtKB-KW"/>
</dbReference>
<feature type="compositionally biased region" description="Acidic residues" evidence="7">
    <location>
        <begin position="526"/>
        <end position="545"/>
    </location>
</feature>
<feature type="compositionally biased region" description="Basic and acidic residues" evidence="7">
    <location>
        <begin position="58"/>
        <end position="68"/>
    </location>
</feature>
<organism evidence="9 10">
    <name type="scientific">Coptis chinensis</name>
    <dbReference type="NCBI Taxonomy" id="261450"/>
    <lineage>
        <taxon>Eukaryota</taxon>
        <taxon>Viridiplantae</taxon>
        <taxon>Streptophyta</taxon>
        <taxon>Embryophyta</taxon>
        <taxon>Tracheophyta</taxon>
        <taxon>Spermatophyta</taxon>
        <taxon>Magnoliopsida</taxon>
        <taxon>Ranunculales</taxon>
        <taxon>Ranunculaceae</taxon>
        <taxon>Coptidoideae</taxon>
        <taxon>Coptis</taxon>
    </lineage>
</organism>
<name>A0A835H0A8_9MAGN</name>
<feature type="region of interest" description="Disordered" evidence="7">
    <location>
        <begin position="58"/>
        <end position="131"/>
    </location>
</feature>
<proteinExistence type="predicted"/>
<feature type="compositionally biased region" description="Basic and acidic residues" evidence="7">
    <location>
        <begin position="364"/>
        <end position="382"/>
    </location>
</feature>
<evidence type="ECO:0000256" key="5">
    <source>
        <dbReference type="ARBA" id="ARBA00023163"/>
    </source>
</evidence>
<keyword evidence="5" id="KW-0804">Transcription</keyword>
<feature type="compositionally biased region" description="Basic and acidic residues" evidence="7">
    <location>
        <begin position="19"/>
        <end position="44"/>
    </location>
</feature>
<dbReference type="PANTHER" id="PTHR13468">
    <property type="entry name" value="DEK PROTEIN"/>
    <property type="match status" value="1"/>
</dbReference>
<keyword evidence="3" id="KW-0805">Transcription regulation</keyword>
<feature type="region of interest" description="Disordered" evidence="7">
    <location>
        <begin position="520"/>
        <end position="545"/>
    </location>
</feature>
<gene>
    <name evidence="9" type="ORF">IFM89_009403</name>
</gene>
<evidence type="ECO:0000256" key="7">
    <source>
        <dbReference type="SAM" id="MobiDB-lite"/>
    </source>
</evidence>
<dbReference type="GO" id="GO:0006325">
    <property type="term" value="P:chromatin organization"/>
    <property type="evidence" value="ECO:0007669"/>
    <property type="project" value="UniProtKB-KW"/>
</dbReference>
<dbReference type="GO" id="GO:0005730">
    <property type="term" value="C:nucleolus"/>
    <property type="evidence" value="ECO:0007669"/>
    <property type="project" value="UniProtKB-SubCell"/>
</dbReference>
<dbReference type="PANTHER" id="PTHR13468:SF22">
    <property type="entry name" value="DEK DOMAIN-CONTAINING CHROMATIN-ASSOCIATED PROTEIN 3"/>
    <property type="match status" value="1"/>
</dbReference>
<dbReference type="GO" id="GO:0042393">
    <property type="term" value="F:histone binding"/>
    <property type="evidence" value="ECO:0007669"/>
    <property type="project" value="TreeGrafter"/>
</dbReference>
<dbReference type="InterPro" id="IPR014876">
    <property type="entry name" value="DEK_C"/>
</dbReference>
<dbReference type="Pfam" id="PF08766">
    <property type="entry name" value="DEK_C"/>
    <property type="match status" value="1"/>
</dbReference>
<evidence type="ECO:0000259" key="8">
    <source>
        <dbReference type="PROSITE" id="PS51998"/>
    </source>
</evidence>
<feature type="compositionally biased region" description="Basic and acidic residues" evidence="7">
    <location>
        <begin position="454"/>
        <end position="466"/>
    </location>
</feature>
<comment type="caution">
    <text evidence="9">The sequence shown here is derived from an EMBL/GenBank/DDBJ whole genome shotgun (WGS) entry which is preliminary data.</text>
</comment>
<dbReference type="SUPFAM" id="SSF109715">
    <property type="entry name" value="DEK C-terminal domain"/>
    <property type="match status" value="1"/>
</dbReference>
<protein>
    <recommendedName>
        <fullName evidence="8">DEK-C domain-containing protein</fullName>
    </recommendedName>
</protein>
<reference evidence="9 10" key="1">
    <citation type="submission" date="2020-10" db="EMBL/GenBank/DDBJ databases">
        <title>The Coptis chinensis genome and diversification of protoberbering-type alkaloids.</title>
        <authorList>
            <person name="Wang B."/>
            <person name="Shu S."/>
            <person name="Song C."/>
            <person name="Liu Y."/>
        </authorList>
    </citation>
    <scope>NUCLEOTIDE SEQUENCE [LARGE SCALE GENOMIC DNA]</scope>
    <source>
        <strain evidence="9">HL-2020</strain>
        <tissue evidence="9">Leaf</tissue>
    </source>
</reference>
<dbReference type="Proteomes" id="UP000631114">
    <property type="component" value="Unassembled WGS sequence"/>
</dbReference>
<evidence type="ECO:0000256" key="3">
    <source>
        <dbReference type="ARBA" id="ARBA00023015"/>
    </source>
</evidence>
<feature type="compositionally biased region" description="Acidic residues" evidence="7">
    <location>
        <begin position="325"/>
        <end position="336"/>
    </location>
</feature>
<evidence type="ECO:0000256" key="6">
    <source>
        <dbReference type="ARBA" id="ARBA00023242"/>
    </source>
</evidence>
<keyword evidence="4" id="KW-0238">DNA-binding</keyword>
<dbReference type="AlphaFoldDB" id="A0A835H0A8"/>
<dbReference type="InterPro" id="IPR044198">
    <property type="entry name" value="DEK"/>
</dbReference>
<dbReference type="Gene3D" id="1.10.10.60">
    <property type="entry name" value="Homeodomain-like"/>
    <property type="match status" value="1"/>
</dbReference>
<evidence type="ECO:0000313" key="9">
    <source>
        <dbReference type="EMBL" id="KAF9588388.1"/>
    </source>
</evidence>
<comment type="subcellular location">
    <subcellularLocation>
        <location evidence="1">Nucleus</location>
        <location evidence="1">Nucleolus</location>
    </subcellularLocation>
</comment>
<feature type="region of interest" description="Disordered" evidence="7">
    <location>
        <begin position="296"/>
        <end position="468"/>
    </location>
</feature>
<evidence type="ECO:0000256" key="4">
    <source>
        <dbReference type="ARBA" id="ARBA00023125"/>
    </source>
</evidence>
<keyword evidence="6" id="KW-0539">Nucleus</keyword>
<dbReference type="PROSITE" id="PS51998">
    <property type="entry name" value="DEK_C"/>
    <property type="match status" value="1"/>
</dbReference>
<dbReference type="OrthoDB" id="370884at2759"/>
<feature type="compositionally biased region" description="Basic residues" evidence="7">
    <location>
        <begin position="296"/>
        <end position="311"/>
    </location>
</feature>
<feature type="compositionally biased region" description="Basic and acidic residues" evidence="7">
    <location>
        <begin position="111"/>
        <end position="122"/>
    </location>
</feature>
<dbReference type="GO" id="GO:2000779">
    <property type="term" value="P:regulation of double-strand break repair"/>
    <property type="evidence" value="ECO:0007669"/>
    <property type="project" value="TreeGrafter"/>
</dbReference>
<sequence length="545" mass="61655">MVEADVASDIPGEGNGIVKENKKMEEDVKEVVEDVTENEKQVKDVGEEDVKVVVEDVVEKEKQVKDEGGNMEEENETETNKAEENKEEVDEKIEAEAGKKDKKSKKRRRTEVKEEKEGEKKKEQHVKKAKEPVTPVVPLNRPVRERKSVERLVASIEKEPSKELLIRKGRGTALKDIPNVAYKLSRKRTDETFKLLHVILFGRRGKAFNIKNNLSQFSGFVWHENEEKQRLKVKEKFDKYVKEKLLEFCDVLDIHVTRATSRKEDIVTKLLDFLEAPCATTDILLAEKELLSKGTKRKKAIQKTVPKKRRKVADDTPITEKNVPETEESEDKDGEENTNGIPGGSEDVAEKSDPEEKEGESEEETVKQKQDLKETPLKEPSKKTKSKKIATPKKATPIVSPEKSSLKSTVKRHKDADGVDKKKDGETSKTAKKKSTTPETTTKKDRKEKTGKKVTKEKSKLKEKSGPTEVQIRDVVCNILKEVDFNTATFTDILKKLAGHFGVDLTPKKADIKLIIQEELTKHAGEEEDEDDEEDPDSAAEEADA</sequence>
<feature type="region of interest" description="Disordered" evidence="7">
    <location>
        <begin position="1"/>
        <end position="44"/>
    </location>
</feature>
<feature type="compositionally biased region" description="Basic residues" evidence="7">
    <location>
        <begin position="100"/>
        <end position="110"/>
    </location>
</feature>
<evidence type="ECO:0000256" key="1">
    <source>
        <dbReference type="ARBA" id="ARBA00004604"/>
    </source>
</evidence>
<keyword evidence="10" id="KW-1185">Reference proteome</keyword>
<keyword evidence="2" id="KW-0156">Chromatin regulator</keyword>
<feature type="domain" description="DEK-C" evidence="8">
    <location>
        <begin position="466"/>
        <end position="521"/>
    </location>
</feature>
<evidence type="ECO:0000256" key="2">
    <source>
        <dbReference type="ARBA" id="ARBA00022853"/>
    </source>
</evidence>
<dbReference type="EMBL" id="JADFTS010000009">
    <property type="protein sequence ID" value="KAF9588388.1"/>
    <property type="molecule type" value="Genomic_DNA"/>
</dbReference>
<dbReference type="FunFam" id="1.10.10.60:FF:000220">
    <property type="entry name" value="DEK domain-containing chromatin associated protein"/>
    <property type="match status" value="1"/>
</dbReference>
<feature type="compositionally biased region" description="Basic and acidic residues" evidence="7">
    <location>
        <begin position="414"/>
        <end position="429"/>
    </location>
</feature>
<accession>A0A835H0A8</accession>
<evidence type="ECO:0000313" key="10">
    <source>
        <dbReference type="Proteomes" id="UP000631114"/>
    </source>
</evidence>